<keyword evidence="7" id="KW-1133">Transmembrane helix</keyword>
<reference evidence="9" key="1">
    <citation type="submission" date="2023-08" db="EMBL/GenBank/DDBJ databases">
        <authorList>
            <person name="Alioto T."/>
            <person name="Alioto T."/>
            <person name="Gomez Garrido J."/>
        </authorList>
    </citation>
    <scope>NUCLEOTIDE SEQUENCE</scope>
</reference>
<dbReference type="InterPro" id="IPR027417">
    <property type="entry name" value="P-loop_NTPase"/>
</dbReference>
<name>A0AA36F4W0_OCTVU</name>
<keyword evidence="7" id="KW-0812">Transmembrane</keyword>
<feature type="binding site" evidence="4">
    <location>
        <position position="489"/>
    </location>
    <ligand>
        <name>3'-phosphoadenylyl sulfate</name>
        <dbReference type="ChEBI" id="CHEBI:58339"/>
    </ligand>
</feature>
<dbReference type="InterPro" id="IPR000863">
    <property type="entry name" value="Sulfotransferase_dom"/>
</dbReference>
<feature type="binding site" evidence="4">
    <location>
        <begin position="400"/>
        <end position="404"/>
    </location>
    <ligand>
        <name>3'-phosphoadenylyl sulfate</name>
        <dbReference type="ChEBI" id="CHEBI:58339"/>
    </ligand>
</feature>
<keyword evidence="2" id="KW-0325">Glycoprotein</keyword>
<feature type="disulfide bond" evidence="5">
    <location>
        <begin position="590"/>
        <end position="602"/>
    </location>
</feature>
<keyword evidence="10" id="KW-1185">Reference proteome</keyword>
<feature type="compositionally biased region" description="Acidic residues" evidence="6">
    <location>
        <begin position="344"/>
        <end position="355"/>
    </location>
</feature>
<dbReference type="FunFam" id="3.40.50.300:FF:002997">
    <property type="entry name" value="Sulfotransferase"/>
    <property type="match status" value="1"/>
</dbReference>
<dbReference type="PANTHER" id="PTHR10605">
    <property type="entry name" value="HEPARAN SULFATE SULFOTRANSFERASE"/>
    <property type="match status" value="1"/>
</dbReference>
<feature type="region of interest" description="Disordered" evidence="6">
    <location>
        <begin position="280"/>
        <end position="299"/>
    </location>
</feature>
<dbReference type="SUPFAM" id="SSF52540">
    <property type="entry name" value="P-loop containing nucleoside triphosphate hydrolases"/>
    <property type="match status" value="1"/>
</dbReference>
<dbReference type="InterPro" id="IPR037359">
    <property type="entry name" value="NST/OST"/>
</dbReference>
<dbReference type="AlphaFoldDB" id="A0AA36F4W0"/>
<evidence type="ECO:0000256" key="3">
    <source>
        <dbReference type="PIRSR" id="PIRSR637359-1"/>
    </source>
</evidence>
<gene>
    <name evidence="9" type="ORF">OCTVUL_1B018540</name>
</gene>
<feature type="active site" description="For sulfotransferase activity" evidence="3">
    <location>
        <position position="400"/>
    </location>
</feature>
<protein>
    <submittedName>
        <fullName evidence="9">Heparan sulfate glucosamine 3-O-sulfotransferase 6-like</fullName>
    </submittedName>
</protein>
<feature type="region of interest" description="Disordered" evidence="6">
    <location>
        <begin position="343"/>
        <end position="379"/>
    </location>
</feature>
<accession>A0AA36F4W0</accession>
<evidence type="ECO:0000256" key="1">
    <source>
        <dbReference type="ARBA" id="ARBA00022679"/>
    </source>
</evidence>
<proteinExistence type="predicted"/>
<evidence type="ECO:0000256" key="5">
    <source>
        <dbReference type="PIRSR" id="PIRSR637359-3"/>
    </source>
</evidence>
<dbReference type="Pfam" id="PF00685">
    <property type="entry name" value="Sulfotransfer_1"/>
    <property type="match status" value="1"/>
</dbReference>
<keyword evidence="1" id="KW-0808">Transferase</keyword>
<keyword evidence="7" id="KW-0472">Membrane</keyword>
<evidence type="ECO:0000259" key="8">
    <source>
        <dbReference type="Pfam" id="PF00685"/>
    </source>
</evidence>
<feature type="binding site" evidence="4">
    <location>
        <begin position="607"/>
        <end position="611"/>
    </location>
    <ligand>
        <name>3'-phosphoadenylyl sulfate</name>
        <dbReference type="ChEBI" id="CHEBI:58339"/>
    </ligand>
</feature>
<evidence type="ECO:0000256" key="2">
    <source>
        <dbReference type="ARBA" id="ARBA00023180"/>
    </source>
</evidence>
<feature type="region of interest" description="Disordered" evidence="6">
    <location>
        <begin position="166"/>
        <end position="195"/>
    </location>
</feature>
<feature type="transmembrane region" description="Helical" evidence="7">
    <location>
        <begin position="51"/>
        <end position="70"/>
    </location>
</feature>
<dbReference type="Proteomes" id="UP001162480">
    <property type="component" value="Chromosome 7"/>
</dbReference>
<dbReference type="Gene3D" id="3.40.50.300">
    <property type="entry name" value="P-loop containing nucleotide triphosphate hydrolases"/>
    <property type="match status" value="1"/>
</dbReference>
<sequence>MERTGVVHLSSSTPLMNTCHRYLQKNFQQQDPTNSAKISVLKRILRFTKRLWLILSFLCTLMCITLYMFLSANCCRLLDLTSGFHPAVPLESSKYEFDNSLKEKSLPYRFQWNLPGRIHKINSPVQSKKTSRHQSNSYKRKKSKSGKAIVMKKAKILYRFAKPPESHKNMHPGSLVSSHTKRSKSYKSMNAKVGNKKPYKKRLNRELFQASLAINQKNIYAVVGNDSSGGTHHAENRVKTFNQLPSAWQNSWLRHVNEKKDFTLRNYSTRKHIMSLSDYENGNEQTRADSPLKTNMNSIKSSGVRNSLVLSKEYSNHEYINNINSKNIKNNTKDNSSTIYFEDNTVDENRDDNENTDNNNNDNNNNNNNKNKSKPHVQLQRIRHNATKKLPQAIIVGVKKCGTRALLEYLRLHPDMKGTGPEPHFFDKHYDRGLEWYRKKMPATIEGQMTIEKTPSYFITKDVPRRIYNMSKDMKILIIVRDPVTRAISDYTQLASKGITKMHRFEDLAFLNLSTRIVDTSRNIIRIGVYAKYLERWLNYFPLSQIHFVSGEQLISDPARELGRVQDFLGLKRIISEKHFYFNETKGFPCLKKSEGSGHPHCLGKTKGRPHPTVDITILKRLRDFYRPFNEKFYRMVNRDFRWP</sequence>
<evidence type="ECO:0000256" key="6">
    <source>
        <dbReference type="SAM" id="MobiDB-lite"/>
    </source>
</evidence>
<feature type="compositionally biased region" description="Polar residues" evidence="6">
    <location>
        <begin position="123"/>
        <end position="137"/>
    </location>
</feature>
<evidence type="ECO:0000256" key="4">
    <source>
        <dbReference type="PIRSR" id="PIRSR637359-2"/>
    </source>
</evidence>
<keyword evidence="5" id="KW-1015">Disulfide bond</keyword>
<feature type="region of interest" description="Disordered" evidence="6">
    <location>
        <begin position="123"/>
        <end position="144"/>
    </location>
</feature>
<dbReference type="PANTHER" id="PTHR10605:SF72">
    <property type="entry name" value="HEPARAN SULFATE 3-O SULFOTRANSFERASE-B, ISOFORM A"/>
    <property type="match status" value="1"/>
</dbReference>
<dbReference type="GO" id="GO:0008467">
    <property type="term" value="F:[heparan sulfate]-glucosamine 3-sulfotransferase activity"/>
    <property type="evidence" value="ECO:0007669"/>
    <property type="project" value="TreeGrafter"/>
</dbReference>
<evidence type="ECO:0000313" key="10">
    <source>
        <dbReference type="Proteomes" id="UP001162480"/>
    </source>
</evidence>
<organism evidence="9 10">
    <name type="scientific">Octopus vulgaris</name>
    <name type="common">Common octopus</name>
    <dbReference type="NCBI Taxonomy" id="6645"/>
    <lineage>
        <taxon>Eukaryota</taxon>
        <taxon>Metazoa</taxon>
        <taxon>Spiralia</taxon>
        <taxon>Lophotrochozoa</taxon>
        <taxon>Mollusca</taxon>
        <taxon>Cephalopoda</taxon>
        <taxon>Coleoidea</taxon>
        <taxon>Octopodiformes</taxon>
        <taxon>Octopoda</taxon>
        <taxon>Incirrata</taxon>
        <taxon>Octopodidae</taxon>
        <taxon>Octopus</taxon>
    </lineage>
</organism>
<evidence type="ECO:0000313" key="9">
    <source>
        <dbReference type="EMBL" id="CAI9725856.1"/>
    </source>
</evidence>
<feature type="binding site" evidence="4">
    <location>
        <position position="481"/>
    </location>
    <ligand>
        <name>3'-phosphoadenylyl sulfate</name>
        <dbReference type="ChEBI" id="CHEBI:58339"/>
    </ligand>
</feature>
<dbReference type="EMBL" id="OX597820">
    <property type="protein sequence ID" value="CAI9725856.1"/>
    <property type="molecule type" value="Genomic_DNA"/>
</dbReference>
<feature type="compositionally biased region" description="Low complexity" evidence="6">
    <location>
        <begin position="356"/>
        <end position="370"/>
    </location>
</feature>
<evidence type="ECO:0000256" key="7">
    <source>
        <dbReference type="SAM" id="Phobius"/>
    </source>
</evidence>
<feature type="domain" description="Sulfotransferase" evidence="8">
    <location>
        <begin position="391"/>
        <end position="633"/>
    </location>
</feature>